<gene>
    <name evidence="3" type="ORF">FBZ90_11552</name>
</gene>
<evidence type="ECO:0000313" key="3">
    <source>
        <dbReference type="EMBL" id="TWB37239.1"/>
    </source>
</evidence>
<sequence length="425" mass="46062">MSDQEQALHGAPARFAGADTVDPTLMPTQDGEAVPRFLPSPDFANWLAQTAGSLVMSTYQSGRLIFLYVEDGQLQVLDRVVGTAMGLALSSRHLWVGTREQVWKFANTGVATVDGKLKDAVYMPRKGYFVGPCDTHDVLADVRFGGETHELAFVATSFSCIAALDERYNFRPLWKPDFVPMLVKADFCHLNGFAACDGAIAYATLCGRTVEAGGWRENRNAGGMVWDLTANEPVATGMGMPHSPRWYRDRLWVLNSAAGQFGYVDGDRGGFVAVVDCPGFARGLTFIGDYAVIGLSQLRANSFGASMALTEKLQQSQVKQRCGLQIVDLRTGRNAHWLTITGPVTELYDVAFNPGVRHPYSPGFREPALHQQRVHLPLDSRFPHPYSQGVQPLATKPQARRGDAISPTGAADSAVAPAGEGTPAS</sequence>
<evidence type="ECO:0000256" key="1">
    <source>
        <dbReference type="SAM" id="MobiDB-lite"/>
    </source>
</evidence>
<dbReference type="NCBIfam" id="TIGR03032">
    <property type="entry name" value="TIGR03032 family protein"/>
    <property type="match status" value="1"/>
</dbReference>
<evidence type="ECO:0000259" key="2">
    <source>
        <dbReference type="Pfam" id="PF16261"/>
    </source>
</evidence>
<dbReference type="Pfam" id="PF16261">
    <property type="entry name" value="DUF4915"/>
    <property type="match status" value="1"/>
</dbReference>
<dbReference type="Proteomes" id="UP000315751">
    <property type="component" value="Unassembled WGS sequence"/>
</dbReference>
<evidence type="ECO:0000313" key="4">
    <source>
        <dbReference type="Proteomes" id="UP000315751"/>
    </source>
</evidence>
<feature type="region of interest" description="Disordered" evidence="1">
    <location>
        <begin position="385"/>
        <end position="425"/>
    </location>
</feature>
<organism evidence="3 4">
    <name type="scientific">Nitrospirillum amazonense</name>
    <dbReference type="NCBI Taxonomy" id="28077"/>
    <lineage>
        <taxon>Bacteria</taxon>
        <taxon>Pseudomonadati</taxon>
        <taxon>Pseudomonadota</taxon>
        <taxon>Alphaproteobacteria</taxon>
        <taxon>Rhodospirillales</taxon>
        <taxon>Azospirillaceae</taxon>
        <taxon>Nitrospirillum</taxon>
    </lineage>
</organism>
<protein>
    <submittedName>
        <fullName evidence="3">Uncharacterized protein (TIGR03032 family)</fullName>
    </submittedName>
</protein>
<dbReference type="EMBL" id="VITR01000015">
    <property type="protein sequence ID" value="TWB37239.1"/>
    <property type="molecule type" value="Genomic_DNA"/>
</dbReference>
<proteinExistence type="predicted"/>
<feature type="domain" description="Conserved hypothetical protein CHP03032" evidence="2">
    <location>
        <begin position="42"/>
        <end position="360"/>
    </location>
</feature>
<name>A0A560GUF3_9PROT</name>
<dbReference type="RefSeq" id="WP_145735178.1">
    <property type="nucleotide sequence ID" value="NZ_VITR01000015.1"/>
</dbReference>
<dbReference type="AlphaFoldDB" id="A0A560GUF3"/>
<dbReference type="OrthoDB" id="238183at2"/>
<dbReference type="SUPFAM" id="SSF63829">
    <property type="entry name" value="Calcium-dependent phosphotriesterase"/>
    <property type="match status" value="1"/>
</dbReference>
<keyword evidence="4" id="KW-1185">Reference proteome</keyword>
<dbReference type="InterPro" id="IPR017481">
    <property type="entry name" value="CHP03032"/>
</dbReference>
<accession>A0A560GUF3</accession>
<comment type="caution">
    <text evidence="3">The sequence shown here is derived from an EMBL/GenBank/DDBJ whole genome shotgun (WGS) entry which is preliminary data.</text>
</comment>
<reference evidence="3 4" key="1">
    <citation type="submission" date="2019-06" db="EMBL/GenBank/DDBJ databases">
        <title>Genomic Encyclopedia of Type Strains, Phase IV (KMG-V): Genome sequencing to study the core and pangenomes of soil and plant-associated prokaryotes.</title>
        <authorList>
            <person name="Whitman W."/>
        </authorList>
    </citation>
    <scope>NUCLEOTIDE SEQUENCE [LARGE SCALE GENOMIC DNA]</scope>
    <source>
        <strain evidence="3 4">BR 11622</strain>
    </source>
</reference>